<accession>A0A6G0WNH1</accession>
<keyword evidence="1" id="KW-1133">Transmembrane helix</keyword>
<dbReference type="EMBL" id="VJMJ01000172">
    <property type="protein sequence ID" value="KAF0728905.1"/>
    <property type="molecule type" value="Genomic_DNA"/>
</dbReference>
<protein>
    <submittedName>
        <fullName evidence="2">Uncharacterized protein</fullName>
    </submittedName>
</protein>
<dbReference type="AlphaFoldDB" id="A0A6G0WNH1"/>
<evidence type="ECO:0000313" key="3">
    <source>
        <dbReference type="Proteomes" id="UP000481153"/>
    </source>
</evidence>
<proteinExistence type="predicted"/>
<keyword evidence="1" id="KW-0472">Membrane</keyword>
<dbReference type="Proteomes" id="UP000481153">
    <property type="component" value="Unassembled WGS sequence"/>
</dbReference>
<reference evidence="2 3" key="1">
    <citation type="submission" date="2019-07" db="EMBL/GenBank/DDBJ databases">
        <title>Genomics analysis of Aphanomyces spp. identifies a new class of oomycete effector associated with host adaptation.</title>
        <authorList>
            <person name="Gaulin E."/>
        </authorList>
    </citation>
    <scope>NUCLEOTIDE SEQUENCE [LARGE SCALE GENOMIC DNA]</scope>
    <source>
        <strain evidence="2 3">ATCC 201684</strain>
    </source>
</reference>
<keyword evidence="1" id="KW-0812">Transmembrane</keyword>
<sequence length="182" mass="21116">MRVDWMLVVGLMTLVTNVGYFIRIVYLMELTQELNSYDHLYSEFVAADVVDAFGRIDSFHDSLTNENESPSCAYATLLNDKAAVRPFEAARMRLVLWFERVMYYHKHRLLEEHAFDEFPGAFRTSRFIDQVEPLTLVACQHSKIPNCHILFDYLRSMYNLPSRTTDKCVAAVSEDNSAKDEL</sequence>
<gene>
    <name evidence="2" type="ORF">Ae201684_013473</name>
</gene>
<dbReference type="OrthoDB" id="59683at2759"/>
<feature type="transmembrane region" description="Helical" evidence="1">
    <location>
        <begin position="6"/>
        <end position="26"/>
    </location>
</feature>
<name>A0A6G0WNH1_9STRA</name>
<keyword evidence="3" id="KW-1185">Reference proteome</keyword>
<evidence type="ECO:0000256" key="1">
    <source>
        <dbReference type="SAM" id="Phobius"/>
    </source>
</evidence>
<dbReference type="VEuPathDB" id="FungiDB:AeMF1_014794"/>
<comment type="caution">
    <text evidence="2">The sequence shown here is derived from an EMBL/GenBank/DDBJ whole genome shotgun (WGS) entry which is preliminary data.</text>
</comment>
<evidence type="ECO:0000313" key="2">
    <source>
        <dbReference type="EMBL" id="KAF0728905.1"/>
    </source>
</evidence>
<organism evidence="2 3">
    <name type="scientific">Aphanomyces euteiches</name>
    <dbReference type="NCBI Taxonomy" id="100861"/>
    <lineage>
        <taxon>Eukaryota</taxon>
        <taxon>Sar</taxon>
        <taxon>Stramenopiles</taxon>
        <taxon>Oomycota</taxon>
        <taxon>Saprolegniomycetes</taxon>
        <taxon>Saprolegniales</taxon>
        <taxon>Verrucalvaceae</taxon>
        <taxon>Aphanomyces</taxon>
    </lineage>
</organism>